<dbReference type="EMBL" id="JNBS01001734">
    <property type="protein sequence ID" value="OQS00227.1"/>
    <property type="molecule type" value="Genomic_DNA"/>
</dbReference>
<accession>A0A1V9ZQH3</accession>
<organism evidence="1 2">
    <name type="scientific">Thraustotheca clavata</name>
    <dbReference type="NCBI Taxonomy" id="74557"/>
    <lineage>
        <taxon>Eukaryota</taxon>
        <taxon>Sar</taxon>
        <taxon>Stramenopiles</taxon>
        <taxon>Oomycota</taxon>
        <taxon>Saprolegniomycetes</taxon>
        <taxon>Saprolegniales</taxon>
        <taxon>Achlyaceae</taxon>
        <taxon>Thraustotheca</taxon>
    </lineage>
</organism>
<keyword evidence="2" id="KW-1185">Reference proteome</keyword>
<dbReference type="OrthoDB" id="73842at2759"/>
<proteinExistence type="predicted"/>
<name>A0A1V9ZQH3_9STRA</name>
<reference evidence="1 2" key="1">
    <citation type="journal article" date="2014" name="Genome Biol. Evol.">
        <title>The secreted proteins of Achlya hypogyna and Thraustotheca clavata identify the ancestral oomycete secretome and reveal gene acquisitions by horizontal gene transfer.</title>
        <authorList>
            <person name="Misner I."/>
            <person name="Blouin N."/>
            <person name="Leonard G."/>
            <person name="Richards T.A."/>
            <person name="Lane C.E."/>
        </authorList>
    </citation>
    <scope>NUCLEOTIDE SEQUENCE [LARGE SCALE GENOMIC DNA]</scope>
    <source>
        <strain evidence="1 2">ATCC 34112</strain>
    </source>
</reference>
<evidence type="ECO:0000313" key="2">
    <source>
        <dbReference type="Proteomes" id="UP000243217"/>
    </source>
</evidence>
<dbReference type="STRING" id="74557.A0A1V9ZQH3"/>
<evidence type="ECO:0008006" key="3">
    <source>
        <dbReference type="Google" id="ProtNLM"/>
    </source>
</evidence>
<comment type="caution">
    <text evidence="1">The sequence shown here is derived from an EMBL/GenBank/DDBJ whole genome shotgun (WGS) entry which is preliminary data.</text>
</comment>
<dbReference type="AlphaFoldDB" id="A0A1V9ZQH3"/>
<dbReference type="Proteomes" id="UP000243217">
    <property type="component" value="Unassembled WGS sequence"/>
</dbReference>
<gene>
    <name evidence="1" type="ORF">THRCLA_21716</name>
</gene>
<protein>
    <recommendedName>
        <fullName evidence="3">START domain-containing protein</fullName>
    </recommendedName>
</protein>
<evidence type="ECO:0000313" key="1">
    <source>
        <dbReference type="EMBL" id="OQS00227.1"/>
    </source>
</evidence>
<sequence>MIQEQLSVIEALERVLQKRPKFSHFPASEGLWRHAILGENNREEDMEMLMKHQHDRLESILIREGLYAAMESGEDMQRLCVLSEDDEQAMRIVFVGSKCVPLSFDTMGSLIWNNKCMQPTGATVIESIHPNLVHIREDIKLPDPTMPTLEAHFVCRRYVEANRIVIVWRSIVEDQLLPHEKGHLISNREGWSVITAKGTNECFTQIYISTATPIFPPALHSIQPAVGTLTELLLKATTENKMNSKSVLFGSVKQQQQQLTSDSCE</sequence>